<feature type="region of interest" description="Disordered" evidence="2">
    <location>
        <begin position="244"/>
        <end position="289"/>
    </location>
</feature>
<dbReference type="PROSITE" id="PS50088">
    <property type="entry name" value="ANK_REPEAT"/>
    <property type="match status" value="1"/>
</dbReference>
<dbReference type="InterPro" id="IPR045133">
    <property type="entry name" value="IRE1/2-like"/>
</dbReference>
<dbReference type="PANTHER" id="PTHR13954">
    <property type="entry name" value="IRE1-RELATED"/>
    <property type="match status" value="1"/>
</dbReference>
<keyword evidence="1" id="KW-0040">ANK repeat</keyword>
<comment type="caution">
    <text evidence="5">The sequence shown here is derived from an EMBL/GenBank/DDBJ whole genome shotgun (WGS) entry which is preliminary data.</text>
</comment>
<dbReference type="Pfam" id="PF00069">
    <property type="entry name" value="Pkinase"/>
    <property type="match status" value="1"/>
</dbReference>
<protein>
    <recommendedName>
        <fullName evidence="4">Protein kinase domain-containing protein</fullName>
    </recommendedName>
</protein>
<keyword evidence="6" id="KW-1185">Reference proteome</keyword>
<dbReference type="SUPFAM" id="SSF48403">
    <property type="entry name" value="Ankyrin repeat"/>
    <property type="match status" value="1"/>
</dbReference>
<feature type="repeat" description="ANK" evidence="1">
    <location>
        <begin position="488"/>
        <end position="520"/>
    </location>
</feature>
<evidence type="ECO:0000313" key="6">
    <source>
        <dbReference type="Proteomes" id="UP000327044"/>
    </source>
</evidence>
<keyword evidence="3" id="KW-1133">Transmembrane helix</keyword>
<feature type="region of interest" description="Disordered" evidence="2">
    <location>
        <begin position="758"/>
        <end position="793"/>
    </location>
</feature>
<feature type="domain" description="Protein kinase" evidence="4">
    <location>
        <begin position="1169"/>
        <end position="1438"/>
    </location>
</feature>
<evidence type="ECO:0000256" key="2">
    <source>
        <dbReference type="SAM" id="MobiDB-lite"/>
    </source>
</evidence>
<dbReference type="SUPFAM" id="SSF56112">
    <property type="entry name" value="Protein kinase-like (PK-like)"/>
    <property type="match status" value="1"/>
</dbReference>
<reference evidence="5 6" key="1">
    <citation type="journal article" date="2018" name="Elife">
        <title>Firefly genomes illuminate parallel origins of bioluminescence in beetles.</title>
        <authorList>
            <person name="Fallon T.R."/>
            <person name="Lower S.E."/>
            <person name="Chang C.H."/>
            <person name="Bessho-Uehara M."/>
            <person name="Martin G.J."/>
            <person name="Bewick A.J."/>
            <person name="Behringer M."/>
            <person name="Debat H.J."/>
            <person name="Wong I."/>
            <person name="Day J.C."/>
            <person name="Suvorov A."/>
            <person name="Silva C.J."/>
            <person name="Stanger-Hall K.F."/>
            <person name="Hall D.W."/>
            <person name="Schmitz R.J."/>
            <person name="Nelson D.R."/>
            <person name="Lewis S.M."/>
            <person name="Shigenobu S."/>
            <person name="Bybee S.M."/>
            <person name="Larracuente A.M."/>
            <person name="Oba Y."/>
            <person name="Weng J.K."/>
        </authorList>
    </citation>
    <scope>NUCLEOTIDE SEQUENCE [LARGE SCALE GENOMIC DNA]</scope>
    <source>
        <strain evidence="5">1611_PpyrPB1</strain>
        <tissue evidence="5">Whole body</tissue>
    </source>
</reference>
<dbReference type="GO" id="GO:0070059">
    <property type="term" value="P:intrinsic apoptotic signaling pathway in response to endoplasmic reticulum stress"/>
    <property type="evidence" value="ECO:0007669"/>
    <property type="project" value="TreeGrafter"/>
</dbReference>
<evidence type="ECO:0000313" key="5">
    <source>
        <dbReference type="EMBL" id="KAB0795512.1"/>
    </source>
</evidence>
<evidence type="ECO:0000256" key="3">
    <source>
        <dbReference type="SAM" id="Phobius"/>
    </source>
</evidence>
<dbReference type="PROSITE" id="PS50011">
    <property type="entry name" value="PROTEIN_KINASE_DOM"/>
    <property type="match status" value="1"/>
</dbReference>
<dbReference type="Gene3D" id="1.10.510.10">
    <property type="entry name" value="Transferase(Phosphotransferase) domain 1"/>
    <property type="match status" value="1"/>
</dbReference>
<gene>
    <name evidence="5" type="ORF">PPYR_12351</name>
</gene>
<dbReference type="PANTHER" id="PTHR13954:SF6">
    <property type="entry name" value="NON-SPECIFIC SERINE_THREONINE PROTEIN KINASE"/>
    <property type="match status" value="1"/>
</dbReference>
<evidence type="ECO:0000256" key="1">
    <source>
        <dbReference type="PROSITE-ProRule" id="PRU00023"/>
    </source>
</evidence>
<feature type="compositionally biased region" description="Low complexity" evidence="2">
    <location>
        <begin position="275"/>
        <end position="284"/>
    </location>
</feature>
<dbReference type="GO" id="GO:0051082">
    <property type="term" value="F:unfolded protein binding"/>
    <property type="evidence" value="ECO:0007669"/>
    <property type="project" value="TreeGrafter"/>
</dbReference>
<dbReference type="InterPro" id="IPR011009">
    <property type="entry name" value="Kinase-like_dom_sf"/>
</dbReference>
<sequence>MKEKLPDVDLLTPNLMLTWNPPRFAKHVRGRKLIITAVGQDEVCIQKRQHVCMRIGWKPMLCISEELVCDGNLNCPKGSSRSDEDPVLCKSFSLDRSSWKRVAEGVIGKNKSEKQEDLMSLKDVKSYEVTLPDHDHHDTGDSVSAAIAHYGTWGYLMLAMLIVGTILMFCGLWECCFRKPKPQLDLQPAAPSTTVLIINRTQDSSGTRPPNYDELDQPPPYAALFPHNKTKVERDNVIRRHEPVTEESVNEAFSSACDSSDEQSDSYVSIDDSSNRLYNSSSSNELERVSDRHTSPVFCIVTSMTKGTKKENTPKRRGKVFSKSEKEQSTNFLYRLSSEEIDRLKSILKEDDWVSVPTLIAAVILNKYELVKQLVNEGCNVNAFGRNPTCTPLMWAVKLKHVEIANFLLENGAKNNNGCGILLMAVENKWDEPDLTKLWNDIKHTLGSADFTGNDCNRLLHRAVENNWNGFVNILISEKVNVNVLASHMVTPLMVASFSNNLSIVSALLEADADVLQTDEYQNTALSHAVAAAIIRSIEKPHLVIEKLLSAFEVRGITFQTFLESMVDAFLSRPFKLQKSGGTCRDIRGFIIPYTMRYRTLGIRSLLGAHIFKRVAQATERNMSSVQHLTSCLVVMNSLLDTRNELDSTLESFIADGCATICLAILKKFRYGTSCDIDCSLALKPLIKLSLGHASGRTWLRKHCEEITLAHQQMKIKYSNCNANTDDAKDFLKFTELFNAIKEEKSLQLRNAGEFQTNAGQFEPESLKNKSREVATAANRSTGSAGDQSQNGKKFLDYKSASDTSILKASQNSTETDEEKPRWSELSTWEDVWLMDSGKDPLITKYHETLALLEHKVTEDINHSMQSDTSSHEEGKLVNILGTANSPQNAEVQFQSAITYLSGLLNKILQKFQCHWGQDASRARDDTKDEGSYNSEAMKKLELVHVERLRAEFEDLVVQLNHSAPDHLFECTKLMTEVENLLLNFKVRGKSMIDDTLQIASTQEKDVGEKMPMQLNGDSYSKDDCQEPAPPEYTVPDEHPDALYLREMLALPPRKPINSSKVAIDREKTMKHAYHLCNSIEALVDDYTDLEDNISNGHSKYTKRLPIEEQVFSVGKRGGEMKTPPKIEFDPGYEFMPSRWCNVIKSLQLLKNYNVLLNGDIRVSGEEVHDVHIISAGGSFSPVVLGLDSKDRPLAVKRIKARDDVSKLMKDLINPLLGLRNANLLHYFTCHLECNELIVATPLCEYNMGEYIMCIKQHGNMHLRAFDVAKQFLSGLRFLHDRKEPIVHGNLKPSNIFLDLSGNVRIAEFGIHKVGDLLNNHIYNLTDRLQALYTFTEAPNTSLIWFARETLNNFRETATVICTRASDVQVAGMIVHFIFSAGKHPFGETMDEILRNLEDALPRILTNNIDLQDLISWMLLYDPGDRPSINQVLNHVFFWSQDRRWRFILACAGLSTYGTPLNISVKELFLYIKMVAVRQNIKGKWIAMTKQRFPNYNYSDEDEDSVAGLLAFVRACVQNGMAYCVVGAHDLHNYILETFPVLPLSLYRILESSQWLTHNVLKPFTAADSVSA</sequence>
<evidence type="ECO:0000259" key="4">
    <source>
        <dbReference type="PROSITE" id="PS50011"/>
    </source>
</evidence>
<name>A0A5N4ADW2_PHOPY</name>
<feature type="region of interest" description="Disordered" evidence="2">
    <location>
        <begin position="200"/>
        <end position="220"/>
    </location>
</feature>
<dbReference type="GO" id="GO:0004674">
    <property type="term" value="F:protein serine/threonine kinase activity"/>
    <property type="evidence" value="ECO:0007669"/>
    <property type="project" value="InterPro"/>
</dbReference>
<accession>A0A5N4ADW2</accession>
<dbReference type="GO" id="GO:0005524">
    <property type="term" value="F:ATP binding"/>
    <property type="evidence" value="ECO:0007669"/>
    <property type="project" value="InterPro"/>
</dbReference>
<organism evidence="5 6">
    <name type="scientific">Photinus pyralis</name>
    <name type="common">Common eastern firefly</name>
    <name type="synonym">Lampyris pyralis</name>
    <dbReference type="NCBI Taxonomy" id="7054"/>
    <lineage>
        <taxon>Eukaryota</taxon>
        <taxon>Metazoa</taxon>
        <taxon>Ecdysozoa</taxon>
        <taxon>Arthropoda</taxon>
        <taxon>Hexapoda</taxon>
        <taxon>Insecta</taxon>
        <taxon>Pterygota</taxon>
        <taxon>Neoptera</taxon>
        <taxon>Endopterygota</taxon>
        <taxon>Coleoptera</taxon>
        <taxon>Polyphaga</taxon>
        <taxon>Elateriformia</taxon>
        <taxon>Elateroidea</taxon>
        <taxon>Lampyridae</taxon>
        <taxon>Lampyrinae</taxon>
        <taxon>Photinus</taxon>
    </lineage>
</organism>
<dbReference type="Pfam" id="PF12796">
    <property type="entry name" value="Ank_2"/>
    <property type="match status" value="2"/>
</dbReference>
<dbReference type="GO" id="GO:1990604">
    <property type="term" value="C:IRE1-TRAF2-ASK1 complex"/>
    <property type="evidence" value="ECO:0007669"/>
    <property type="project" value="TreeGrafter"/>
</dbReference>
<dbReference type="InterPro" id="IPR036770">
    <property type="entry name" value="Ankyrin_rpt-contain_sf"/>
</dbReference>
<keyword evidence="3" id="KW-0812">Transmembrane</keyword>
<dbReference type="Gene3D" id="1.25.40.20">
    <property type="entry name" value="Ankyrin repeat-containing domain"/>
    <property type="match status" value="2"/>
</dbReference>
<dbReference type="InterPro" id="IPR000719">
    <property type="entry name" value="Prot_kinase_dom"/>
</dbReference>
<keyword evidence="3" id="KW-0472">Membrane</keyword>
<dbReference type="SMART" id="SM00248">
    <property type="entry name" value="ANK"/>
    <property type="match status" value="4"/>
</dbReference>
<dbReference type="GO" id="GO:0036498">
    <property type="term" value="P:IRE1-mediated unfolded protein response"/>
    <property type="evidence" value="ECO:0007669"/>
    <property type="project" value="TreeGrafter"/>
</dbReference>
<dbReference type="GO" id="GO:0004521">
    <property type="term" value="F:RNA endonuclease activity"/>
    <property type="evidence" value="ECO:0007669"/>
    <property type="project" value="InterPro"/>
</dbReference>
<dbReference type="InParanoid" id="A0A5N4ADW2"/>
<dbReference type="EMBL" id="VVIM01000008">
    <property type="protein sequence ID" value="KAB0795512.1"/>
    <property type="molecule type" value="Genomic_DNA"/>
</dbReference>
<feature type="compositionally biased region" description="Polar residues" evidence="2">
    <location>
        <begin position="778"/>
        <end position="792"/>
    </location>
</feature>
<dbReference type="InterPro" id="IPR002110">
    <property type="entry name" value="Ankyrin_rpt"/>
</dbReference>
<proteinExistence type="predicted"/>
<feature type="transmembrane region" description="Helical" evidence="3">
    <location>
        <begin position="153"/>
        <end position="174"/>
    </location>
</feature>
<dbReference type="Proteomes" id="UP000327044">
    <property type="component" value="Unassembled WGS sequence"/>
</dbReference>